<reference evidence="4" key="1">
    <citation type="submission" date="2012-03" db="EMBL/GenBank/DDBJ databases">
        <title>Functional metagenomics reveals considerable lignocellulase gene clusters in the gut microbiome of a wood-feeding higher termite.</title>
        <authorList>
            <person name="Liu N."/>
        </authorList>
    </citation>
    <scope>NUCLEOTIDE SEQUENCE</scope>
</reference>
<feature type="signal peptide" evidence="2">
    <location>
        <begin position="1"/>
        <end position="19"/>
    </location>
</feature>
<evidence type="ECO:0000256" key="2">
    <source>
        <dbReference type="SAM" id="SignalP"/>
    </source>
</evidence>
<feature type="chain" id="PRO_5032739656" description="SAP domain-containing protein" evidence="2">
    <location>
        <begin position="20"/>
        <end position="1139"/>
    </location>
</feature>
<dbReference type="InterPro" id="IPR050218">
    <property type="entry name" value="LptD"/>
</dbReference>
<protein>
    <recommendedName>
        <fullName evidence="3">SAP domain-containing protein</fullName>
    </recommendedName>
</protein>
<proteinExistence type="predicted"/>
<dbReference type="GO" id="GO:1990351">
    <property type="term" value="C:transporter complex"/>
    <property type="evidence" value="ECO:0007669"/>
    <property type="project" value="TreeGrafter"/>
</dbReference>
<feature type="domain" description="SAP" evidence="3">
    <location>
        <begin position="40"/>
        <end position="74"/>
    </location>
</feature>
<dbReference type="PROSITE" id="PS50800">
    <property type="entry name" value="SAP"/>
    <property type="match status" value="1"/>
</dbReference>
<dbReference type="GO" id="GO:0009279">
    <property type="term" value="C:cell outer membrane"/>
    <property type="evidence" value="ECO:0007669"/>
    <property type="project" value="TreeGrafter"/>
</dbReference>
<dbReference type="PANTHER" id="PTHR30189:SF1">
    <property type="entry name" value="LPS-ASSEMBLY PROTEIN LPTD"/>
    <property type="match status" value="1"/>
</dbReference>
<dbReference type="PANTHER" id="PTHR30189">
    <property type="entry name" value="LPS-ASSEMBLY PROTEIN"/>
    <property type="match status" value="1"/>
</dbReference>
<accession>A0A806KFQ3</accession>
<evidence type="ECO:0000256" key="1">
    <source>
        <dbReference type="SAM" id="MobiDB-lite"/>
    </source>
</evidence>
<keyword evidence="2" id="KW-0732">Signal</keyword>
<dbReference type="AlphaFoldDB" id="A0A806KFQ3"/>
<dbReference type="EMBL" id="JQ844233">
    <property type="protein sequence ID" value="AGS53447.1"/>
    <property type="molecule type" value="Genomic_DNA"/>
</dbReference>
<feature type="region of interest" description="Disordered" evidence="1">
    <location>
        <begin position="580"/>
        <end position="600"/>
    </location>
</feature>
<organism evidence="4">
    <name type="scientific">uncultured bacterium contig00027</name>
    <dbReference type="NCBI Taxonomy" id="1181516"/>
    <lineage>
        <taxon>Bacteria</taxon>
        <taxon>environmental samples</taxon>
    </lineage>
</organism>
<dbReference type="InterPro" id="IPR003034">
    <property type="entry name" value="SAP_dom"/>
</dbReference>
<evidence type="ECO:0000313" key="4">
    <source>
        <dbReference type="EMBL" id="AGS53447.1"/>
    </source>
</evidence>
<name>A0A806KFQ3_9BACT</name>
<sequence length="1139" mass="129375">MRVFLLLCLFSLFISTLPAQENSNERKTSDAEIQRIELEIKSSSLPELAVWCRSLGLSEGGTRADLAQRLRAHFNMAEPGDESTSNQIPLDIKSAQSAEYFRIEITDEDYARLKGGVSITLKDSDAEHNVKADEILFNRSRNLITARGNVEYTRLKGESTEIFKGDNINVNIDNWSAVFLDGDFEKKLENDNTAYRFEGMVITRNEDDVMVLNDARISNANNEEALWSISASRLWLLPGSDFAVFNAVLNVGEIPLLYIPFFYFPVDEIVFHPVLGYRSREGAFIQTTFYILGRPRANTAEQSSLTRILGNSNDMEKRQHGLFLRSIGTKSKDPNDTTLKAMVDYYTNTGFYLGIDYAMPKKGILNPLDLTFGLGFTRTISLINGNYNPYAPMFDGTFDWNKSNLFSLSVPFRYRLRTQSSISGKYGQLSWNIPFYSDPYVDRDFLNRSENMDWVNMVQQGAAADEAAWAQQELGAYNWNINGRITPQIKNLSPYITNLSFSTISTTLAFKGITDDEIAAANRTNNSENPAMIFFAPDKFTIYNISASISGTPLSLGGAAGGSTAAEKTEYPEFEETFQGLGTPRSPWQADDNTSEKVKTDDQLIPPVLNQRFDLPRAGNLRFSIDYQLSPASSTELQFMSGYGRWKSYDMVKWDEVQSVLSNLSGNGNISMRMDHSSGLFSNAVTLSGTGTLREYSYLNEEAEAYRTPQRPDGNKDPDRITEARRQQYGQTNYSSSYSYNGSLRPFYNYPVFSSTNLQYTLSGILVRSKKYIDGDSPELTPQWGTWAKTETKDGEDIYGLSSHRLTASFGADIINNQQNFSLSADLPPLDGLISANATLRAWISETNARIEFKNPEIIDNEPNNEWKPAPFYLTETLKFNRIGQLSFSMIMDPEKDNSITSITSSLQLWDFRASFNAVELRKSEFVPDNPNYPSLGGKWTLLAEEEPVLNPRDLTLSYSHTFPARDIVRNRLNYSLYLNTRLFFDLQRYTSSNFEFRFGFTLGINNFLDFNIAVVSQNNIIFRYFKNVPGMEDLTFMYSDGPQNNIFIDLFDSFSFWDESKRRRSGFKMNNFSLKATHYMGDWKAILDISMSPYLNNTLSPPRYELNTAVSFLVQWSAITEIKSDINYEKKTDRWSIK</sequence>
<evidence type="ECO:0000259" key="3">
    <source>
        <dbReference type="PROSITE" id="PS50800"/>
    </source>
</evidence>